<comment type="caution">
    <text evidence="2">The sequence shown here is derived from an EMBL/GenBank/DDBJ whole genome shotgun (WGS) entry which is preliminary data.</text>
</comment>
<gene>
    <name evidence="2" type="ORF">RM425_14410</name>
</gene>
<evidence type="ECO:0000256" key="1">
    <source>
        <dbReference type="SAM" id="Phobius"/>
    </source>
</evidence>
<dbReference type="Proteomes" id="UP001183222">
    <property type="component" value="Unassembled WGS sequence"/>
</dbReference>
<name>A0ABU2KA81_9ACTN</name>
<feature type="transmembrane region" description="Helical" evidence="1">
    <location>
        <begin position="6"/>
        <end position="26"/>
    </location>
</feature>
<proteinExistence type="predicted"/>
<dbReference type="EMBL" id="JAVREI010000010">
    <property type="protein sequence ID" value="MDT0277099.1"/>
    <property type="molecule type" value="Genomic_DNA"/>
</dbReference>
<evidence type="ECO:0000313" key="3">
    <source>
        <dbReference type="Proteomes" id="UP001183222"/>
    </source>
</evidence>
<protein>
    <submittedName>
        <fullName evidence="2">Uncharacterized protein</fullName>
    </submittedName>
</protein>
<keyword evidence="1" id="KW-1133">Transmembrane helix</keyword>
<sequence length="65" mass="6832">MHLHFWPAVSAGFAGGAVMSPMIAAMRAAGRTQMDMALTEGSMFSGNRRTATAIGMVMHLVASPH</sequence>
<reference evidence="3" key="1">
    <citation type="submission" date="2023-07" db="EMBL/GenBank/DDBJ databases">
        <title>30 novel species of actinomycetes from the DSMZ collection.</title>
        <authorList>
            <person name="Nouioui I."/>
        </authorList>
    </citation>
    <scope>NUCLEOTIDE SEQUENCE [LARGE SCALE GENOMIC DNA]</scope>
    <source>
        <strain evidence="3">DSM 46792</strain>
    </source>
</reference>
<organism evidence="2 3">
    <name type="scientific">Blastococcus goldschmidtiae</name>
    <dbReference type="NCBI Taxonomy" id="3075546"/>
    <lineage>
        <taxon>Bacteria</taxon>
        <taxon>Bacillati</taxon>
        <taxon>Actinomycetota</taxon>
        <taxon>Actinomycetes</taxon>
        <taxon>Geodermatophilales</taxon>
        <taxon>Geodermatophilaceae</taxon>
        <taxon>Blastococcus</taxon>
    </lineage>
</organism>
<accession>A0ABU2KA81</accession>
<keyword evidence="1" id="KW-0472">Membrane</keyword>
<keyword evidence="1" id="KW-0812">Transmembrane</keyword>
<evidence type="ECO:0000313" key="2">
    <source>
        <dbReference type="EMBL" id="MDT0277099.1"/>
    </source>
</evidence>
<keyword evidence="3" id="KW-1185">Reference proteome</keyword>
<dbReference type="RefSeq" id="WP_311345910.1">
    <property type="nucleotide sequence ID" value="NZ_JAVREI010000010.1"/>
</dbReference>